<dbReference type="OrthoDB" id="10607387at2759"/>
<feature type="compositionally biased region" description="Basic residues" evidence="2">
    <location>
        <begin position="372"/>
        <end position="387"/>
    </location>
</feature>
<protein>
    <submittedName>
        <fullName evidence="3">Uncharacterized protein</fullName>
    </submittedName>
</protein>
<dbReference type="EMBL" id="REGN01003787">
    <property type="protein sequence ID" value="RNA20760.1"/>
    <property type="molecule type" value="Genomic_DNA"/>
</dbReference>
<keyword evidence="4" id="KW-1185">Reference proteome</keyword>
<reference evidence="3 4" key="1">
    <citation type="journal article" date="2018" name="Sci. Rep.">
        <title>Genomic signatures of local adaptation to the degree of environmental predictability in rotifers.</title>
        <authorList>
            <person name="Franch-Gras L."/>
            <person name="Hahn C."/>
            <person name="Garcia-Roger E.M."/>
            <person name="Carmona M.J."/>
            <person name="Serra M."/>
            <person name="Gomez A."/>
        </authorList>
    </citation>
    <scope>NUCLEOTIDE SEQUENCE [LARGE SCALE GENOMIC DNA]</scope>
    <source>
        <strain evidence="3">HYR1</strain>
    </source>
</reference>
<feature type="coiled-coil region" evidence="1">
    <location>
        <begin position="24"/>
        <end position="75"/>
    </location>
</feature>
<dbReference type="Proteomes" id="UP000276133">
    <property type="component" value="Unassembled WGS sequence"/>
</dbReference>
<comment type="caution">
    <text evidence="3">The sequence shown here is derived from an EMBL/GenBank/DDBJ whole genome shotgun (WGS) entry which is preliminary data.</text>
</comment>
<accession>A0A3M7RB44</accession>
<sequence>MDFLHEIFKNLTPMPNLTASTSIVEKLNINLDQAACDKQKLENLIDQQRKHLIKLEELLDLVSKSEETLLKIKKNFKCQKCSGDLGEKKFDQEFKSKLGNQKMPTNKTESQTFGRLQKILNDCTQKKPENSAKKYQYSIENKGIQIHRSKPHPQLESFDFTKFSLVKLHMNEAPVGDFNSIKEWTLIKTIKRNTSLESKMAKRNESKLNQLKQTVKPEELSRLTKRNLVSDMHSMMNYDFCNNRYGFKEKKPRKPKKKIETNKTCVDKNDDLMMELYGFETENKENETRIDADDLYDDLNENPVIDLNEFDLKNDDDGEKIAEKKATQIDSKEIQKILSPKKEFKNLDMTKTVKQDAYSRRKSDDRHLTKSSIRRPRSGSKSRKRSRSPSFSRSNSKRRELNKSHDDRKKSMLNSKFLSSRIQSKKHFETDKQINKIYFPTFKSLFKTLIKEFYYFFFYFQNPFEIIKIYVLNTDTIQRDEIAK</sequence>
<organism evidence="3 4">
    <name type="scientific">Brachionus plicatilis</name>
    <name type="common">Marine rotifer</name>
    <name type="synonym">Brachionus muelleri</name>
    <dbReference type="NCBI Taxonomy" id="10195"/>
    <lineage>
        <taxon>Eukaryota</taxon>
        <taxon>Metazoa</taxon>
        <taxon>Spiralia</taxon>
        <taxon>Gnathifera</taxon>
        <taxon>Rotifera</taxon>
        <taxon>Eurotatoria</taxon>
        <taxon>Monogononta</taxon>
        <taxon>Pseudotrocha</taxon>
        <taxon>Ploima</taxon>
        <taxon>Brachionidae</taxon>
        <taxon>Brachionus</taxon>
    </lineage>
</organism>
<proteinExistence type="predicted"/>
<evidence type="ECO:0000313" key="4">
    <source>
        <dbReference type="Proteomes" id="UP000276133"/>
    </source>
</evidence>
<dbReference type="AlphaFoldDB" id="A0A3M7RB44"/>
<feature type="compositionally biased region" description="Basic and acidic residues" evidence="2">
    <location>
        <begin position="397"/>
        <end position="408"/>
    </location>
</feature>
<evidence type="ECO:0000313" key="3">
    <source>
        <dbReference type="EMBL" id="RNA20760.1"/>
    </source>
</evidence>
<evidence type="ECO:0000256" key="1">
    <source>
        <dbReference type="SAM" id="Coils"/>
    </source>
</evidence>
<name>A0A3M7RB44_BRAPC</name>
<feature type="compositionally biased region" description="Basic and acidic residues" evidence="2">
    <location>
        <begin position="353"/>
        <end position="368"/>
    </location>
</feature>
<evidence type="ECO:0000256" key="2">
    <source>
        <dbReference type="SAM" id="MobiDB-lite"/>
    </source>
</evidence>
<keyword evidence="1" id="KW-0175">Coiled coil</keyword>
<feature type="region of interest" description="Disordered" evidence="2">
    <location>
        <begin position="353"/>
        <end position="408"/>
    </location>
</feature>
<gene>
    <name evidence="3" type="ORF">BpHYR1_031429</name>
</gene>